<dbReference type="PANTHER" id="PTHR47178:SF4">
    <property type="entry name" value="FAD-DEPENDENT MONOOXYGENASE APTC"/>
    <property type="match status" value="1"/>
</dbReference>
<keyword evidence="5" id="KW-0274">FAD</keyword>
<organism evidence="8 9">
    <name type="scientific">Sclerotinia trifoliorum</name>
    <dbReference type="NCBI Taxonomy" id="28548"/>
    <lineage>
        <taxon>Eukaryota</taxon>
        <taxon>Fungi</taxon>
        <taxon>Dikarya</taxon>
        <taxon>Ascomycota</taxon>
        <taxon>Pezizomycotina</taxon>
        <taxon>Leotiomycetes</taxon>
        <taxon>Helotiales</taxon>
        <taxon>Sclerotiniaceae</taxon>
        <taxon>Sclerotinia</taxon>
    </lineage>
</organism>
<name>A0A8H2VNF2_9HELO</name>
<dbReference type="AlphaFoldDB" id="A0A8H2VNF2"/>
<dbReference type="SUPFAM" id="SSF51905">
    <property type="entry name" value="FAD/NAD(P)-binding domain"/>
    <property type="match status" value="1"/>
</dbReference>
<proteinExistence type="inferred from homology"/>
<dbReference type="GO" id="GO:0004497">
    <property type="term" value="F:monooxygenase activity"/>
    <property type="evidence" value="ECO:0007669"/>
    <property type="project" value="UniProtKB-KW"/>
</dbReference>
<evidence type="ECO:0000256" key="5">
    <source>
        <dbReference type="ARBA" id="ARBA00022827"/>
    </source>
</evidence>
<evidence type="ECO:0000256" key="2">
    <source>
        <dbReference type="ARBA" id="ARBA00005179"/>
    </source>
</evidence>
<keyword evidence="4" id="KW-0285">Flavoprotein</keyword>
<evidence type="ECO:0000256" key="7">
    <source>
        <dbReference type="ARBA" id="ARBA00023033"/>
    </source>
</evidence>
<protein>
    <submittedName>
        <fullName evidence="8">5e3b3b21-df9e-4b8c-b503-f43dc38bd00c</fullName>
    </submittedName>
</protein>
<evidence type="ECO:0000256" key="4">
    <source>
        <dbReference type="ARBA" id="ARBA00022630"/>
    </source>
</evidence>
<dbReference type="OrthoDB" id="47494at2759"/>
<reference evidence="8" key="1">
    <citation type="submission" date="2020-10" db="EMBL/GenBank/DDBJ databases">
        <authorList>
            <person name="Kusch S."/>
        </authorList>
    </citation>
    <scope>NUCLEOTIDE SEQUENCE</scope>
    <source>
        <strain evidence="8">SwB9</strain>
    </source>
</reference>
<dbReference type="Proteomes" id="UP000624404">
    <property type="component" value="Unassembled WGS sequence"/>
</dbReference>
<evidence type="ECO:0000256" key="3">
    <source>
        <dbReference type="ARBA" id="ARBA00007992"/>
    </source>
</evidence>
<dbReference type="PANTHER" id="PTHR47178">
    <property type="entry name" value="MONOOXYGENASE, FAD-BINDING"/>
    <property type="match status" value="1"/>
</dbReference>
<dbReference type="EMBL" id="CAJHIA010000006">
    <property type="protein sequence ID" value="CAD6441599.1"/>
    <property type="molecule type" value="Genomic_DNA"/>
</dbReference>
<dbReference type="Gene3D" id="3.50.50.60">
    <property type="entry name" value="FAD/NAD(P)-binding domain"/>
    <property type="match status" value="1"/>
</dbReference>
<evidence type="ECO:0000256" key="6">
    <source>
        <dbReference type="ARBA" id="ARBA00023002"/>
    </source>
</evidence>
<sequence>MAGELRFKRLSPTPDNVPRKPPSAPIRILGSGLSALTLACSLRKKRIPFKIYTRDSRPQGAWDRHDYSLLLPARIIRALRRLLCMSEDAFRHTLLVPFTTTFPSDSGGAVKMRVHRGKLEYLLRHGFEKEIEWECEIKVESEKSGLPRLIFPSHVDKLEGNITFDCMGAHSPIKYAEVSQTIFPIVLFRGKMFLSKSSWDRKFRHRFPNNTSQIREKFGQTILELIIDDVHPHTGEVMLSYMYSRPRLDGPIDSPDELWVPKRSTDEARSPVLIGKFLDEVKIFRQEHNLPEPYDEVFNPERMKEDDHVHWLQRFSRADQPKLIHLWTGDERIFKLGDAIFQMGVLETTGAEVAIEDGIKVAREIVQNGGAMLHRWLISGWVRRGWHGHASFHRMIERYRSRV</sequence>
<evidence type="ECO:0000256" key="1">
    <source>
        <dbReference type="ARBA" id="ARBA00001974"/>
    </source>
</evidence>
<evidence type="ECO:0000313" key="9">
    <source>
        <dbReference type="Proteomes" id="UP000624404"/>
    </source>
</evidence>
<comment type="similarity">
    <text evidence="3">Belongs to the paxM FAD-dependent monooxygenase family.</text>
</comment>
<keyword evidence="9" id="KW-1185">Reference proteome</keyword>
<comment type="caution">
    <text evidence="8">The sequence shown here is derived from an EMBL/GenBank/DDBJ whole genome shotgun (WGS) entry which is preliminary data.</text>
</comment>
<comment type="pathway">
    <text evidence="2">Secondary metabolite biosynthesis.</text>
</comment>
<accession>A0A8H2VNF2</accession>
<keyword evidence="7" id="KW-0503">Monooxygenase</keyword>
<gene>
    <name evidence="8" type="ORF">SCLTRI_LOCUS1385</name>
</gene>
<evidence type="ECO:0000313" key="8">
    <source>
        <dbReference type="EMBL" id="CAD6441599.1"/>
    </source>
</evidence>
<dbReference type="InterPro" id="IPR036188">
    <property type="entry name" value="FAD/NAD-bd_sf"/>
</dbReference>
<comment type="cofactor">
    <cofactor evidence="1">
        <name>FAD</name>
        <dbReference type="ChEBI" id="CHEBI:57692"/>
    </cofactor>
</comment>
<keyword evidence="6" id="KW-0560">Oxidoreductase</keyword>